<dbReference type="InterPro" id="IPR028896">
    <property type="entry name" value="GcvT/YgfZ/DmdA"/>
</dbReference>
<evidence type="ECO:0000256" key="1">
    <source>
        <dbReference type="ARBA" id="ARBA00008609"/>
    </source>
</evidence>
<dbReference type="SUPFAM" id="SSF101790">
    <property type="entry name" value="Aminomethyltransferase beta-barrel domain"/>
    <property type="match status" value="1"/>
</dbReference>
<dbReference type="AlphaFoldDB" id="A0A381R5J9"/>
<dbReference type="GO" id="GO:0008483">
    <property type="term" value="F:transaminase activity"/>
    <property type="evidence" value="ECO:0007669"/>
    <property type="project" value="UniProtKB-KW"/>
</dbReference>
<evidence type="ECO:0000313" key="9">
    <source>
        <dbReference type="EMBL" id="SUZ86810.1"/>
    </source>
</evidence>
<dbReference type="EC" id="2.1.2.10" evidence="2"/>
<dbReference type="FunFam" id="3.30.70.1400:FF:000001">
    <property type="entry name" value="Aminomethyltransferase"/>
    <property type="match status" value="1"/>
</dbReference>
<dbReference type="GO" id="GO:0004047">
    <property type="term" value="F:aminomethyltransferase activity"/>
    <property type="evidence" value="ECO:0007669"/>
    <property type="project" value="UniProtKB-EC"/>
</dbReference>
<protein>
    <recommendedName>
        <fullName evidence="2">aminomethyltransferase</fullName>
        <ecNumber evidence="2">2.1.2.10</ecNumber>
    </recommendedName>
    <alternativeName>
        <fullName evidence="5">Glycine cleavage system T protein</fullName>
    </alternativeName>
</protein>
<dbReference type="InterPro" id="IPR027266">
    <property type="entry name" value="TrmE/GcvT-like"/>
</dbReference>
<dbReference type="Pfam" id="PF01571">
    <property type="entry name" value="GCV_T"/>
    <property type="match status" value="1"/>
</dbReference>
<evidence type="ECO:0000259" key="7">
    <source>
        <dbReference type="Pfam" id="PF01571"/>
    </source>
</evidence>
<keyword evidence="4" id="KW-0808">Transferase</keyword>
<dbReference type="InterPro" id="IPR006223">
    <property type="entry name" value="GcvT"/>
</dbReference>
<dbReference type="EMBL" id="UINC01001701">
    <property type="protein sequence ID" value="SUZ86810.1"/>
    <property type="molecule type" value="Genomic_DNA"/>
</dbReference>
<evidence type="ECO:0000259" key="8">
    <source>
        <dbReference type="Pfam" id="PF08669"/>
    </source>
</evidence>
<dbReference type="NCBIfam" id="TIGR00528">
    <property type="entry name" value="gcvT"/>
    <property type="match status" value="1"/>
</dbReference>
<reference evidence="9" key="1">
    <citation type="submission" date="2018-05" db="EMBL/GenBank/DDBJ databases">
        <authorList>
            <person name="Lanie J.A."/>
            <person name="Ng W.-L."/>
            <person name="Kazmierczak K.M."/>
            <person name="Andrzejewski T.M."/>
            <person name="Davidsen T.M."/>
            <person name="Wayne K.J."/>
            <person name="Tettelin H."/>
            <person name="Glass J.I."/>
            <person name="Rusch D."/>
            <person name="Podicherti R."/>
            <person name="Tsui H.-C.T."/>
            <person name="Winkler M.E."/>
        </authorList>
    </citation>
    <scope>NUCLEOTIDE SEQUENCE</scope>
</reference>
<dbReference type="InterPro" id="IPR013977">
    <property type="entry name" value="GcvT_C"/>
</dbReference>
<evidence type="ECO:0000256" key="4">
    <source>
        <dbReference type="ARBA" id="ARBA00022679"/>
    </source>
</evidence>
<dbReference type="PANTHER" id="PTHR43757">
    <property type="entry name" value="AMINOMETHYLTRANSFERASE"/>
    <property type="match status" value="1"/>
</dbReference>
<evidence type="ECO:0000256" key="5">
    <source>
        <dbReference type="ARBA" id="ARBA00031395"/>
    </source>
</evidence>
<dbReference type="Gene3D" id="2.40.30.110">
    <property type="entry name" value="Aminomethyltransferase beta-barrel domains"/>
    <property type="match status" value="1"/>
</dbReference>
<sequence length="364" mass="40339">MSDKKTPLYHTHIDLGGNMVSFGGFLLPTHYSGINHEHMIVRSKAGLFDVSHMGEFIISGTDAETFLQKVTVNDVQSLEVGQAHYSAMCYEHGGIVDDLLVYKKEDEFMVVVNASNQEKDLAWLTSNIQGNVTIKDISDKMALIAIQGPRSRDILQMLTDSNLSNLRFYHFIDGKVSGREAIISRTGYTGELGYEIYSSSDDIINIWTQIMDAGLDHGIEPVGLGCRDTLRMEMKYTLYGNDIDETTNPIEAGLGWITRLKKDEFIGKEALLKAKKNVTRRLVCIEMAEKAIPRNGCPIFIDEELVGVITSGTMSPSLEKGIGIGFVNTPYTEAGTDLIIDIRGKKKPAVIVKPPFYTKGSLMD</sequence>
<dbReference type="Gene3D" id="3.30.1360.120">
    <property type="entry name" value="Probable tRNA modification gtpase trme, domain 1"/>
    <property type="match status" value="1"/>
</dbReference>
<name>A0A381R5J9_9ZZZZ</name>
<dbReference type="GO" id="GO:0005829">
    <property type="term" value="C:cytosol"/>
    <property type="evidence" value="ECO:0007669"/>
    <property type="project" value="TreeGrafter"/>
</dbReference>
<dbReference type="FunFam" id="4.10.1250.10:FF:000001">
    <property type="entry name" value="Aminomethyltransferase"/>
    <property type="match status" value="1"/>
</dbReference>
<dbReference type="HAMAP" id="MF_00259">
    <property type="entry name" value="GcvT"/>
    <property type="match status" value="1"/>
</dbReference>
<evidence type="ECO:0000256" key="3">
    <source>
        <dbReference type="ARBA" id="ARBA00022576"/>
    </source>
</evidence>
<dbReference type="PIRSF" id="PIRSF006487">
    <property type="entry name" value="GcvT"/>
    <property type="match status" value="1"/>
</dbReference>
<dbReference type="PANTHER" id="PTHR43757:SF2">
    <property type="entry name" value="AMINOMETHYLTRANSFERASE, MITOCHONDRIAL"/>
    <property type="match status" value="1"/>
</dbReference>
<gene>
    <name evidence="9" type="ORF">METZ01_LOCUS39664</name>
</gene>
<dbReference type="SUPFAM" id="SSF103025">
    <property type="entry name" value="Folate-binding domain"/>
    <property type="match status" value="1"/>
</dbReference>
<dbReference type="GO" id="GO:0005960">
    <property type="term" value="C:glycine cleavage complex"/>
    <property type="evidence" value="ECO:0007669"/>
    <property type="project" value="InterPro"/>
</dbReference>
<dbReference type="InterPro" id="IPR022903">
    <property type="entry name" value="GcvT_bac"/>
</dbReference>
<keyword evidence="3" id="KW-0032">Aminotransferase</keyword>
<feature type="domain" description="GCVT N-terminal" evidence="7">
    <location>
        <begin position="8"/>
        <end position="262"/>
    </location>
</feature>
<dbReference type="Gene3D" id="4.10.1250.10">
    <property type="entry name" value="Aminomethyltransferase fragment"/>
    <property type="match status" value="1"/>
</dbReference>
<comment type="similarity">
    <text evidence="1">Belongs to the GcvT family.</text>
</comment>
<dbReference type="InterPro" id="IPR029043">
    <property type="entry name" value="GcvT/YgfZ_C"/>
</dbReference>
<accession>A0A381R5J9</accession>
<dbReference type="InterPro" id="IPR006222">
    <property type="entry name" value="GCVT_N"/>
</dbReference>
<evidence type="ECO:0000256" key="6">
    <source>
        <dbReference type="ARBA" id="ARBA00047665"/>
    </source>
</evidence>
<dbReference type="NCBIfam" id="NF001567">
    <property type="entry name" value="PRK00389.1"/>
    <property type="match status" value="1"/>
</dbReference>
<comment type="catalytic activity">
    <reaction evidence="6">
        <text>N(6)-[(R)-S(8)-aminomethyldihydrolipoyl]-L-lysyl-[protein] + (6S)-5,6,7,8-tetrahydrofolate = N(6)-[(R)-dihydrolipoyl]-L-lysyl-[protein] + (6R)-5,10-methylene-5,6,7,8-tetrahydrofolate + NH4(+)</text>
        <dbReference type="Rhea" id="RHEA:16945"/>
        <dbReference type="Rhea" id="RHEA-COMP:10475"/>
        <dbReference type="Rhea" id="RHEA-COMP:10492"/>
        <dbReference type="ChEBI" id="CHEBI:15636"/>
        <dbReference type="ChEBI" id="CHEBI:28938"/>
        <dbReference type="ChEBI" id="CHEBI:57453"/>
        <dbReference type="ChEBI" id="CHEBI:83100"/>
        <dbReference type="ChEBI" id="CHEBI:83143"/>
        <dbReference type="EC" id="2.1.2.10"/>
    </reaction>
</comment>
<proteinExistence type="inferred from homology"/>
<dbReference type="Pfam" id="PF08669">
    <property type="entry name" value="GCV_T_C"/>
    <property type="match status" value="1"/>
</dbReference>
<dbReference type="Gene3D" id="3.30.70.1400">
    <property type="entry name" value="Aminomethyltransferase beta-barrel domains"/>
    <property type="match status" value="1"/>
</dbReference>
<evidence type="ECO:0000256" key="2">
    <source>
        <dbReference type="ARBA" id="ARBA00012616"/>
    </source>
</evidence>
<dbReference type="GO" id="GO:0006546">
    <property type="term" value="P:glycine catabolic process"/>
    <property type="evidence" value="ECO:0007669"/>
    <property type="project" value="InterPro"/>
</dbReference>
<dbReference type="FunFam" id="2.40.30.110:FF:000003">
    <property type="entry name" value="Aminomethyltransferase"/>
    <property type="match status" value="1"/>
</dbReference>
<organism evidence="9">
    <name type="scientific">marine metagenome</name>
    <dbReference type="NCBI Taxonomy" id="408172"/>
    <lineage>
        <taxon>unclassified sequences</taxon>
        <taxon>metagenomes</taxon>
        <taxon>ecological metagenomes</taxon>
    </lineage>
</organism>
<feature type="domain" description="Aminomethyltransferase C-terminal" evidence="8">
    <location>
        <begin position="280"/>
        <end position="357"/>
    </location>
</feature>